<dbReference type="OrthoDB" id="1264190at2"/>
<evidence type="ECO:0000256" key="1">
    <source>
        <dbReference type="SAM" id="Phobius"/>
    </source>
</evidence>
<evidence type="ECO:0000313" key="2">
    <source>
        <dbReference type="EMBL" id="AWH84623.1"/>
    </source>
</evidence>
<keyword evidence="1" id="KW-0812">Transmembrane</keyword>
<accession>A0A2S1QW64</accession>
<keyword evidence="3" id="KW-1185">Reference proteome</keyword>
<keyword evidence="1" id="KW-0472">Membrane</keyword>
<dbReference type="EMBL" id="CP029186">
    <property type="protein sequence ID" value="AWH84623.1"/>
    <property type="molecule type" value="Genomic_DNA"/>
</dbReference>
<name>A0A2S1QW64_9FLAO</name>
<keyword evidence="1" id="KW-1133">Transmembrane helix</keyword>
<dbReference type="AlphaFoldDB" id="A0A2S1QW64"/>
<proteinExistence type="predicted"/>
<reference evidence="2 3" key="1">
    <citation type="submission" date="2018-04" db="EMBL/GenBank/DDBJ databases">
        <title>Genome sequencing of Flavobacterium sp. HYN0059.</title>
        <authorList>
            <person name="Yi H."/>
            <person name="Baek C."/>
        </authorList>
    </citation>
    <scope>NUCLEOTIDE SEQUENCE [LARGE SCALE GENOMIC DNA]</scope>
    <source>
        <strain evidence="2 3">HYN0059</strain>
    </source>
</reference>
<protein>
    <submittedName>
        <fullName evidence="2">Uncharacterized protein</fullName>
    </submittedName>
</protein>
<feature type="transmembrane region" description="Helical" evidence="1">
    <location>
        <begin position="54"/>
        <end position="74"/>
    </location>
</feature>
<sequence>MGKYILAIAVSLAVIAISAFGILNTMVSLKYEVKEYGDCISQTSGRDLCLTIDILIGIIVISILGIVFSTYKLIKRNSRN</sequence>
<gene>
    <name evidence="2" type="ORF">HYN59_05595</name>
</gene>
<dbReference type="Proteomes" id="UP000244929">
    <property type="component" value="Chromosome"/>
</dbReference>
<dbReference type="KEGG" id="falb:HYN59_05595"/>
<organism evidence="2 3">
    <name type="scientific">Flavobacterium album</name>
    <dbReference type="NCBI Taxonomy" id="2175091"/>
    <lineage>
        <taxon>Bacteria</taxon>
        <taxon>Pseudomonadati</taxon>
        <taxon>Bacteroidota</taxon>
        <taxon>Flavobacteriia</taxon>
        <taxon>Flavobacteriales</taxon>
        <taxon>Flavobacteriaceae</taxon>
        <taxon>Flavobacterium</taxon>
    </lineage>
</organism>
<dbReference type="RefSeq" id="WP_108777329.1">
    <property type="nucleotide sequence ID" value="NZ_CP029186.1"/>
</dbReference>
<evidence type="ECO:0000313" key="3">
    <source>
        <dbReference type="Proteomes" id="UP000244929"/>
    </source>
</evidence>